<evidence type="ECO:0000256" key="7">
    <source>
        <dbReference type="SAM" id="Phobius"/>
    </source>
</evidence>
<dbReference type="AlphaFoldDB" id="A0A1T4X436"/>
<dbReference type="PANTHER" id="PTHR30576">
    <property type="entry name" value="COLANIC BIOSYNTHESIS UDP-GLUCOSE LIPID CARRIER TRANSFERASE"/>
    <property type="match status" value="1"/>
</dbReference>
<dbReference type="GO" id="GO:0016780">
    <property type="term" value="F:phosphotransferase activity, for other substituted phosphate groups"/>
    <property type="evidence" value="ECO:0007669"/>
    <property type="project" value="TreeGrafter"/>
</dbReference>
<evidence type="ECO:0000256" key="3">
    <source>
        <dbReference type="ARBA" id="ARBA00022679"/>
    </source>
</evidence>
<sequence>MLGRRQEINLQLTQLLDSALLIFCLWLAHFLRSTVLSGIWPELVEIPPMEKLYWVMAVVGPFTPLVLEARGFYSNLYHKTPAQSLRQLAEALVIMGMIVGTFVVFLKWEVPSRSVVIFAVAMAGTALLIRESVQRHRLRQQISSGAGRECVLLAGLEADIQRFLDMLPPEQLASIEVADRIDITTRPISDLVKAMHQYSAVRVIFAAQHVHFSKIEEAVQACETEGVEAWIAADFFQTAIARPTFDVLGGRLMLVFHSTPQISWALWFKEIVDRVGAAVLLVLSLPLWLIAIIGIRFSSPGPVFFRQERSGRYGKPFKMWKFRTMSLDAEERRAELEAVNEMDGPVFKVTRDPRIFAFGRWLRRMSIDELPQLLNVLRGEMSLVGPRPLPVYEIEKIEKHAQRRRLSVKPGLTCLWQVTGRNGIRNFEEWVALDLQYIDNWSLWLDLKILLRTLPAVLRGAGAS</sequence>
<dbReference type="NCBIfam" id="TIGR03025">
    <property type="entry name" value="EPS_sugtrans"/>
    <property type="match status" value="1"/>
</dbReference>
<keyword evidence="4 7" id="KW-0812">Transmembrane</keyword>
<feature type="transmembrane region" description="Helical" evidence="7">
    <location>
        <begin position="275"/>
        <end position="297"/>
    </location>
</feature>
<dbReference type="Pfam" id="PF02397">
    <property type="entry name" value="Bac_transf"/>
    <property type="match status" value="1"/>
</dbReference>
<proteinExistence type="inferred from homology"/>
<dbReference type="OrthoDB" id="9808602at2"/>
<dbReference type="GO" id="GO:0016020">
    <property type="term" value="C:membrane"/>
    <property type="evidence" value="ECO:0007669"/>
    <property type="project" value="UniProtKB-SubCell"/>
</dbReference>
<keyword evidence="5 7" id="KW-1133">Transmembrane helix</keyword>
<evidence type="ECO:0000256" key="5">
    <source>
        <dbReference type="ARBA" id="ARBA00022989"/>
    </source>
</evidence>
<dbReference type="EMBL" id="FUYE01000003">
    <property type="protein sequence ID" value="SKA84316.1"/>
    <property type="molecule type" value="Genomic_DNA"/>
</dbReference>
<reference evidence="10" key="1">
    <citation type="submission" date="2017-02" db="EMBL/GenBank/DDBJ databases">
        <authorList>
            <person name="Varghese N."/>
            <person name="Submissions S."/>
        </authorList>
    </citation>
    <scope>NUCLEOTIDE SEQUENCE [LARGE SCALE GENOMIC DNA]</scope>
    <source>
        <strain evidence="10">ATCC 700200</strain>
    </source>
</reference>
<keyword evidence="10" id="KW-1185">Reference proteome</keyword>
<name>A0A1T4X436_9BACT</name>
<dbReference type="PANTHER" id="PTHR30576:SF10">
    <property type="entry name" value="SLL5057 PROTEIN"/>
    <property type="match status" value="1"/>
</dbReference>
<dbReference type="STRING" id="48467.SAMN02745166_01001"/>
<dbReference type="Proteomes" id="UP000190774">
    <property type="component" value="Unassembled WGS sequence"/>
</dbReference>
<evidence type="ECO:0000313" key="9">
    <source>
        <dbReference type="EMBL" id="SKA84316.1"/>
    </source>
</evidence>
<dbReference type="InterPro" id="IPR003362">
    <property type="entry name" value="Bact_transf"/>
</dbReference>
<evidence type="ECO:0000313" key="10">
    <source>
        <dbReference type="Proteomes" id="UP000190774"/>
    </source>
</evidence>
<evidence type="ECO:0000256" key="6">
    <source>
        <dbReference type="ARBA" id="ARBA00023136"/>
    </source>
</evidence>
<keyword evidence="6 7" id="KW-0472">Membrane</keyword>
<feature type="transmembrane region" description="Helical" evidence="7">
    <location>
        <begin position="51"/>
        <end position="67"/>
    </location>
</feature>
<protein>
    <submittedName>
        <fullName evidence="9">Exopolysaccharide biosynthesis polyprenyl glycosylphosphotransferase</fullName>
    </submittedName>
</protein>
<organism evidence="9 10">
    <name type="scientific">Prosthecobacter debontii</name>
    <dbReference type="NCBI Taxonomy" id="48467"/>
    <lineage>
        <taxon>Bacteria</taxon>
        <taxon>Pseudomonadati</taxon>
        <taxon>Verrucomicrobiota</taxon>
        <taxon>Verrucomicrobiia</taxon>
        <taxon>Verrucomicrobiales</taxon>
        <taxon>Verrucomicrobiaceae</taxon>
        <taxon>Prosthecobacter</taxon>
    </lineage>
</organism>
<feature type="domain" description="Bacterial sugar transferase" evidence="8">
    <location>
        <begin position="269"/>
        <end position="458"/>
    </location>
</feature>
<feature type="transmembrane region" description="Helical" evidence="7">
    <location>
        <begin position="88"/>
        <end position="106"/>
    </location>
</feature>
<comment type="similarity">
    <text evidence="2">Belongs to the bacterial sugar transferase family.</text>
</comment>
<dbReference type="RefSeq" id="WP_078812216.1">
    <property type="nucleotide sequence ID" value="NZ_FUYE01000003.1"/>
</dbReference>
<gene>
    <name evidence="9" type="ORF">SAMN02745166_01001</name>
</gene>
<comment type="subcellular location">
    <subcellularLocation>
        <location evidence="1">Membrane</location>
        <topology evidence="1">Multi-pass membrane protein</topology>
    </subcellularLocation>
</comment>
<evidence type="ECO:0000256" key="1">
    <source>
        <dbReference type="ARBA" id="ARBA00004141"/>
    </source>
</evidence>
<evidence type="ECO:0000256" key="2">
    <source>
        <dbReference type="ARBA" id="ARBA00006464"/>
    </source>
</evidence>
<evidence type="ECO:0000259" key="8">
    <source>
        <dbReference type="Pfam" id="PF02397"/>
    </source>
</evidence>
<keyword evidence="3 9" id="KW-0808">Transferase</keyword>
<evidence type="ECO:0000256" key="4">
    <source>
        <dbReference type="ARBA" id="ARBA00022692"/>
    </source>
</evidence>
<accession>A0A1T4X436</accession>
<feature type="transmembrane region" description="Helical" evidence="7">
    <location>
        <begin position="112"/>
        <end position="129"/>
    </location>
</feature>
<dbReference type="InterPro" id="IPR017475">
    <property type="entry name" value="EPS_sugar_tfrase"/>
</dbReference>
<feature type="transmembrane region" description="Helical" evidence="7">
    <location>
        <begin position="12"/>
        <end position="31"/>
    </location>
</feature>